<keyword evidence="3" id="KW-1185">Reference proteome</keyword>
<accession>A0ABN0J467</accession>
<proteinExistence type="predicted"/>
<evidence type="ECO:0000313" key="2">
    <source>
        <dbReference type="EMBL" id="EMN01729.1"/>
    </source>
</evidence>
<name>A0ABN0J467_9LEPT</name>
<reference evidence="2 3" key="1">
    <citation type="submission" date="2013-01" db="EMBL/GenBank/DDBJ databases">
        <authorList>
            <person name="Harkins D.M."/>
            <person name="Durkin A.S."/>
            <person name="Brinkac L.M."/>
            <person name="Haft D.H."/>
            <person name="Selengut J.D."/>
            <person name="Sanka R."/>
            <person name="DePew J."/>
            <person name="Purushe J."/>
            <person name="Whelen A.C."/>
            <person name="Vinetz J.M."/>
            <person name="Sutton G.G."/>
            <person name="Nierman W.C."/>
            <person name="Fouts D.E."/>
        </authorList>
    </citation>
    <scope>NUCLEOTIDE SEQUENCE [LARGE SCALE GENOMIC DNA]</scope>
    <source>
        <strain evidence="2 3">2007001578</strain>
    </source>
</reference>
<gene>
    <name evidence="2" type="ORF">LEP1GSC035_3893</name>
</gene>
<feature type="region of interest" description="Disordered" evidence="1">
    <location>
        <begin position="1"/>
        <end position="41"/>
    </location>
</feature>
<evidence type="ECO:0000313" key="3">
    <source>
        <dbReference type="Proteomes" id="UP000012099"/>
    </source>
</evidence>
<evidence type="ECO:0000256" key="1">
    <source>
        <dbReference type="SAM" id="MobiDB-lite"/>
    </source>
</evidence>
<feature type="compositionally biased region" description="Basic and acidic residues" evidence="1">
    <location>
        <begin position="7"/>
        <end position="41"/>
    </location>
</feature>
<dbReference type="EMBL" id="AHMH02000046">
    <property type="protein sequence ID" value="EMN01729.1"/>
    <property type="molecule type" value="Genomic_DNA"/>
</dbReference>
<organism evidence="2 3">
    <name type="scientific">Leptospira noguchii str. 2007001578</name>
    <dbReference type="NCBI Taxonomy" id="1049974"/>
    <lineage>
        <taxon>Bacteria</taxon>
        <taxon>Pseudomonadati</taxon>
        <taxon>Spirochaetota</taxon>
        <taxon>Spirochaetia</taxon>
        <taxon>Leptospirales</taxon>
        <taxon>Leptospiraceae</taxon>
        <taxon>Leptospira</taxon>
    </lineage>
</organism>
<protein>
    <submittedName>
        <fullName evidence="2">Uncharacterized protein</fullName>
    </submittedName>
</protein>
<sequence>MQNSEKNLNRNDNKIDRNFHFERNNLEESILKKSERKESPT</sequence>
<comment type="caution">
    <text evidence="2">The sequence shown here is derived from an EMBL/GenBank/DDBJ whole genome shotgun (WGS) entry which is preliminary data.</text>
</comment>
<dbReference type="Proteomes" id="UP000012099">
    <property type="component" value="Unassembled WGS sequence"/>
</dbReference>